<feature type="domain" description="Phospholipid/glycerol acyltransferase" evidence="8">
    <location>
        <begin position="155"/>
        <end position="284"/>
    </location>
</feature>
<dbReference type="AlphaFoldDB" id="W5LYR5"/>
<keyword evidence="5 7" id="KW-0012">Acyltransferase</keyword>
<evidence type="ECO:0000256" key="6">
    <source>
        <dbReference type="ARBA" id="ARBA00025707"/>
    </source>
</evidence>
<keyword evidence="3 7" id="KW-0808">Transferase</keyword>
<evidence type="ECO:0000256" key="3">
    <source>
        <dbReference type="ARBA" id="ARBA00022679"/>
    </source>
</evidence>
<dbReference type="GeneTree" id="ENSGT00520000055570"/>
<dbReference type="GO" id="GO:0016287">
    <property type="term" value="F:glycerone-phosphate O-acyltransferase activity"/>
    <property type="evidence" value="ECO:0000318"/>
    <property type="project" value="GO_Central"/>
</dbReference>
<dbReference type="InterPro" id="IPR022284">
    <property type="entry name" value="GPAT/DHAPAT"/>
</dbReference>
<keyword evidence="10" id="KW-1185">Reference proteome</keyword>
<dbReference type="HOGENOM" id="CLU_017332_0_1_1"/>
<dbReference type="SUPFAM" id="SSF69593">
    <property type="entry name" value="Glycerol-3-phosphate (1)-acyltransferase"/>
    <property type="match status" value="1"/>
</dbReference>
<dbReference type="Proteomes" id="UP000018468">
    <property type="component" value="Unassembled WGS sequence"/>
</dbReference>
<comment type="pathway">
    <text evidence="6">Phospholipid metabolism.</text>
</comment>
<comment type="subcellular location">
    <subcellularLocation>
        <location evidence="1">Endomembrane system</location>
        <topology evidence="1">Peripheral membrane protein</topology>
    </subcellularLocation>
</comment>
<dbReference type="PANTHER" id="PTHR12563:SF17">
    <property type="entry name" value="DIHYDROXYACETONE PHOSPHATE ACYLTRANSFERASE"/>
    <property type="match status" value="1"/>
</dbReference>
<dbReference type="eggNOG" id="KOG3730">
    <property type="taxonomic scope" value="Eukaryota"/>
</dbReference>
<dbReference type="Bgee" id="ENSLOCG00000001114">
    <property type="expression patterns" value="Expressed in intestine and 13 other cell types or tissues"/>
</dbReference>
<dbReference type="Pfam" id="PF19277">
    <property type="entry name" value="GPAT_C"/>
    <property type="match status" value="1"/>
</dbReference>
<evidence type="ECO:0000313" key="10">
    <source>
        <dbReference type="Proteomes" id="UP000018468"/>
    </source>
</evidence>
<reference evidence="9" key="3">
    <citation type="submission" date="2025-09" db="UniProtKB">
        <authorList>
            <consortium name="Ensembl"/>
        </authorList>
    </citation>
    <scope>IDENTIFICATION</scope>
</reference>
<accession>W5LYR5</accession>
<dbReference type="GO" id="GO:0008611">
    <property type="term" value="P:ether lipid biosynthetic process"/>
    <property type="evidence" value="ECO:0000318"/>
    <property type="project" value="GO_Central"/>
</dbReference>
<evidence type="ECO:0000256" key="4">
    <source>
        <dbReference type="ARBA" id="ARBA00023136"/>
    </source>
</evidence>
<dbReference type="GO" id="GO:0005778">
    <property type="term" value="C:peroxisomal membrane"/>
    <property type="evidence" value="ECO:0000318"/>
    <property type="project" value="GO_Central"/>
</dbReference>
<evidence type="ECO:0000256" key="5">
    <source>
        <dbReference type="ARBA" id="ARBA00023315"/>
    </source>
</evidence>
<dbReference type="InterPro" id="IPR041728">
    <property type="entry name" value="GPAT/DHAPAT_LPLAT"/>
</dbReference>
<evidence type="ECO:0000256" key="1">
    <source>
        <dbReference type="ARBA" id="ARBA00004184"/>
    </source>
</evidence>
<reference evidence="10" key="1">
    <citation type="submission" date="2011-12" db="EMBL/GenBank/DDBJ databases">
        <title>The Draft Genome of Lepisosteus oculatus.</title>
        <authorList>
            <consortium name="The Broad Institute Genome Assembly &amp; Analysis Group"/>
            <consortium name="Computational R&amp;D Group"/>
            <consortium name="and Sequencing Platform"/>
            <person name="Di Palma F."/>
            <person name="Alfoldi J."/>
            <person name="Johnson J."/>
            <person name="Berlin A."/>
            <person name="Gnerre S."/>
            <person name="Jaffe D."/>
            <person name="MacCallum I."/>
            <person name="Young S."/>
            <person name="Walker B.J."/>
            <person name="Lander E.S."/>
            <person name="Lindblad-Toh K."/>
        </authorList>
    </citation>
    <scope>NUCLEOTIDE SEQUENCE [LARGE SCALE GENOMIC DNA]</scope>
</reference>
<dbReference type="STRING" id="7918.ENSLOCP00000001272"/>
<evidence type="ECO:0000259" key="8">
    <source>
        <dbReference type="SMART" id="SM00563"/>
    </source>
</evidence>
<dbReference type="SMART" id="SM00563">
    <property type="entry name" value="PlsC"/>
    <property type="match status" value="1"/>
</dbReference>
<sequence>TTEKKAFRYCNYTLGNVIHQCPEKELELSQRDDFEDILENRRNSSDIRYALRSFTPVLYKGVMPCSAGMLKTAVLQSQCLHFVIQQMSAETGESPAIIQEEAAVILEEMAQNLQLGFIRFLAYSLSKVFKRVFRRVRVNEEGIQRLQQAIQEYPVVLLPNHKSYIDFLVLSYILFTYDLPLPVIAAGIPLLGMKFFGEILRRSGAFYIRRSIGGDKLYWAVLSEYVKTIIRKGFAPVLFFVEGMRSRTVKSMRPKLGLVDMVMDPFFKGEVYDVSLVPISISYERVLEESLLAYELLGTPKPRESTSGLLKARKVLSEDFGTMHVYFGHPLSLRHLSKGRINRCHFNLLPRDLPRMPSEDTQVFVNETAHRIVHLQEEKQVLSPWFLIATILMQNLRGIEFSLLIEKTVWLGNLVQTFGAVLDWPDCVPASEIVSSSITLHKNIVHNMGGQIVLTEEPQREASPEEGVFQHAVTVLMCASYRNQALHVFVRPMLIAVALHTVASSRKAEEVFRFFRFLQVVFANEFIFIPGRTVQDFEEGCHSLIKCGSIQVINQDITVTKNGHKILSFLEAIMEPFIQGYQVVCRYLIEENVEDFIENRYVSAVRGFAAQRILSGSLESYEVLSSDMQRNALAGLIMFNAVKKSKTTEQTNFKVNKAAVKKLEDMLVGRLPLPKDSFSRL</sequence>
<comment type="similarity">
    <text evidence="2 7">Belongs to the GPAT/DAPAT family.</text>
</comment>
<evidence type="ECO:0000256" key="7">
    <source>
        <dbReference type="PIRNR" id="PIRNR000437"/>
    </source>
</evidence>
<reference evidence="9" key="2">
    <citation type="submission" date="2025-08" db="UniProtKB">
        <authorList>
            <consortium name="Ensembl"/>
        </authorList>
    </citation>
    <scope>IDENTIFICATION</scope>
</reference>
<evidence type="ECO:0000313" key="9">
    <source>
        <dbReference type="Ensembl" id="ENSLOCP00000001272.1"/>
    </source>
</evidence>
<organism evidence="9 10">
    <name type="scientific">Lepisosteus oculatus</name>
    <name type="common">Spotted gar</name>
    <dbReference type="NCBI Taxonomy" id="7918"/>
    <lineage>
        <taxon>Eukaryota</taxon>
        <taxon>Metazoa</taxon>
        <taxon>Chordata</taxon>
        <taxon>Craniata</taxon>
        <taxon>Vertebrata</taxon>
        <taxon>Euteleostomi</taxon>
        <taxon>Actinopterygii</taxon>
        <taxon>Neopterygii</taxon>
        <taxon>Holostei</taxon>
        <taxon>Semionotiformes</taxon>
        <taxon>Lepisosteidae</taxon>
        <taxon>Lepisosteus</taxon>
    </lineage>
</organism>
<dbReference type="PIRSF" id="PIRSF000437">
    <property type="entry name" value="GPAT_DHAPAT"/>
    <property type="match status" value="1"/>
</dbReference>
<proteinExistence type="inferred from homology"/>
<dbReference type="Ensembl" id="ENSLOCT00000001277.1">
    <property type="protein sequence ID" value="ENSLOCP00000001272.1"/>
    <property type="gene ID" value="ENSLOCG00000001114.1"/>
</dbReference>
<name>W5LYR5_LEPOC</name>
<protein>
    <submittedName>
        <fullName evidence="9">Si:ch73-21k16.5</fullName>
    </submittedName>
</protein>
<dbReference type="InterPro" id="IPR045520">
    <property type="entry name" value="GPAT/DHAPAT_C"/>
</dbReference>
<evidence type="ECO:0000256" key="2">
    <source>
        <dbReference type="ARBA" id="ARBA00007937"/>
    </source>
</evidence>
<dbReference type="GO" id="GO:0012505">
    <property type="term" value="C:endomembrane system"/>
    <property type="evidence" value="ECO:0007669"/>
    <property type="project" value="UniProtKB-SubCell"/>
</dbReference>
<keyword evidence="4" id="KW-0472">Membrane</keyword>
<dbReference type="PANTHER" id="PTHR12563">
    <property type="entry name" value="GLYCEROL-3-PHOSPHATE ACYLTRANSFERASE"/>
    <property type="match status" value="1"/>
</dbReference>
<dbReference type="Pfam" id="PF01553">
    <property type="entry name" value="Acyltransferase"/>
    <property type="match status" value="1"/>
</dbReference>
<dbReference type="OMA" id="HWFISES"/>
<dbReference type="InterPro" id="IPR002123">
    <property type="entry name" value="Plipid/glycerol_acylTrfase"/>
</dbReference>
<dbReference type="InParanoid" id="W5LYR5"/>
<dbReference type="CDD" id="cd07993">
    <property type="entry name" value="LPLAT_DHAPAT-like"/>
    <property type="match status" value="1"/>
</dbReference>